<proteinExistence type="predicted"/>
<accession>A0A4P8NFZ9</accession>
<name>A0A4P8NFZ9_9CAUD</name>
<dbReference type="RefSeq" id="YP_010676994.1">
    <property type="nucleotide sequence ID" value="NC_071016.1"/>
</dbReference>
<organism evidence="1 2">
    <name type="scientific">Shewanella phage X14</name>
    <dbReference type="NCBI Taxonomy" id="2576871"/>
    <lineage>
        <taxon>Viruses</taxon>
        <taxon>Duplodnaviria</taxon>
        <taxon>Heunggongvirae</taxon>
        <taxon>Uroviricota</taxon>
        <taxon>Caudoviricetes</taxon>
        <taxon>Bocovirus</taxon>
        <taxon>Bocovirus X14</taxon>
    </lineage>
</organism>
<evidence type="ECO:0000313" key="1">
    <source>
        <dbReference type="EMBL" id="QCQ65289.1"/>
    </source>
</evidence>
<evidence type="ECO:0000313" key="2">
    <source>
        <dbReference type="Proteomes" id="UP000300340"/>
    </source>
</evidence>
<dbReference type="Proteomes" id="UP000300340">
    <property type="component" value="Segment"/>
</dbReference>
<dbReference type="EMBL" id="MK796797">
    <property type="protein sequence ID" value="QCQ65289.1"/>
    <property type="molecule type" value="Genomic_DNA"/>
</dbReference>
<protein>
    <submittedName>
        <fullName evidence="1">Uncharacterized protein</fullName>
    </submittedName>
</protein>
<keyword evidence="2" id="KW-1185">Reference proteome</keyword>
<reference evidence="1 2" key="1">
    <citation type="submission" date="2019-04" db="EMBL/GenBank/DDBJ databases">
        <title>Characterization and complete genome sequence analysis of a novel Podoviridae phage X14.</title>
        <authorList>
            <person name="Liu Y."/>
        </authorList>
    </citation>
    <scope>NUCLEOTIDE SEQUENCE [LARGE SCALE GENOMIC DNA]</scope>
</reference>
<sequence>MKKVKFKCDGCNVVVSRPKQRLVQEHSRKYCCEKCLMKWRLANG</sequence>
<dbReference type="GeneID" id="77953360"/>
<dbReference type="KEGG" id="vg:77953360"/>